<dbReference type="InterPro" id="IPR000531">
    <property type="entry name" value="Beta-barrel_TonB"/>
</dbReference>
<evidence type="ECO:0000313" key="18">
    <source>
        <dbReference type="Proteomes" id="UP000276886"/>
    </source>
</evidence>
<comment type="similarity">
    <text evidence="12 13">Belongs to the TonB-dependent receptor family.</text>
</comment>
<dbReference type="Proteomes" id="UP000276886">
    <property type="component" value="Unassembled WGS sequence"/>
</dbReference>
<evidence type="ECO:0000256" key="9">
    <source>
        <dbReference type="ARBA" id="ARBA00023077"/>
    </source>
</evidence>
<evidence type="ECO:0000256" key="13">
    <source>
        <dbReference type="RuleBase" id="RU003357"/>
    </source>
</evidence>
<keyword evidence="8" id="KW-0406">Ion transport</keyword>
<evidence type="ECO:0000313" key="17">
    <source>
        <dbReference type="EMBL" id="RMO26769.1"/>
    </source>
</evidence>
<keyword evidence="9 13" id="KW-0798">TonB box</keyword>
<evidence type="ECO:0000256" key="5">
    <source>
        <dbReference type="ARBA" id="ARBA00022692"/>
    </source>
</evidence>
<keyword evidence="10 12" id="KW-0472">Membrane</keyword>
<dbReference type="AlphaFoldDB" id="A0A3M3U0M9"/>
<evidence type="ECO:0000256" key="14">
    <source>
        <dbReference type="SAM" id="MobiDB-lite"/>
    </source>
</evidence>
<feature type="domain" description="TonB-dependent receptor-like beta-barrel" evidence="15">
    <location>
        <begin position="364"/>
        <end position="814"/>
    </location>
</feature>
<keyword evidence="7" id="KW-0408">Iron</keyword>
<dbReference type="InterPro" id="IPR039426">
    <property type="entry name" value="TonB-dep_rcpt-like"/>
</dbReference>
<accession>A0A3M3U0M9</accession>
<feature type="region of interest" description="Disordered" evidence="14">
    <location>
        <begin position="1"/>
        <end position="85"/>
    </location>
</feature>
<gene>
    <name evidence="17" type="ORF">ALQ44_05070</name>
</gene>
<dbReference type="Pfam" id="PF00593">
    <property type="entry name" value="TonB_dep_Rec_b-barrel"/>
    <property type="match status" value="1"/>
</dbReference>
<dbReference type="Gene3D" id="2.170.130.10">
    <property type="entry name" value="TonB-dependent receptor, plug domain"/>
    <property type="match status" value="1"/>
</dbReference>
<protein>
    <submittedName>
        <fullName evidence="17">TonB-dependent receptor:TonB-dependent receptor</fullName>
    </submittedName>
</protein>
<dbReference type="InterPro" id="IPR012910">
    <property type="entry name" value="Plug_dom"/>
</dbReference>
<evidence type="ECO:0000256" key="4">
    <source>
        <dbReference type="ARBA" id="ARBA00022496"/>
    </source>
</evidence>
<evidence type="ECO:0000256" key="11">
    <source>
        <dbReference type="ARBA" id="ARBA00023237"/>
    </source>
</evidence>
<proteinExistence type="inferred from homology"/>
<evidence type="ECO:0000256" key="10">
    <source>
        <dbReference type="ARBA" id="ARBA00023136"/>
    </source>
</evidence>
<dbReference type="GO" id="GO:0015344">
    <property type="term" value="F:siderophore uptake transmembrane transporter activity"/>
    <property type="evidence" value="ECO:0007669"/>
    <property type="project" value="TreeGrafter"/>
</dbReference>
<keyword evidence="5 12" id="KW-0812">Transmembrane</keyword>
<dbReference type="SUPFAM" id="SSF56935">
    <property type="entry name" value="Porins"/>
    <property type="match status" value="1"/>
</dbReference>
<dbReference type="GO" id="GO:0009279">
    <property type="term" value="C:cell outer membrane"/>
    <property type="evidence" value="ECO:0007669"/>
    <property type="project" value="UniProtKB-SubCell"/>
</dbReference>
<comment type="subcellular location">
    <subcellularLocation>
        <location evidence="1 12">Cell outer membrane</location>
        <topology evidence="1 12">Multi-pass membrane protein</topology>
    </subcellularLocation>
</comment>
<keyword evidence="11 12" id="KW-0998">Cell outer membrane</keyword>
<evidence type="ECO:0000256" key="3">
    <source>
        <dbReference type="ARBA" id="ARBA00022452"/>
    </source>
</evidence>
<evidence type="ECO:0000259" key="16">
    <source>
        <dbReference type="Pfam" id="PF07715"/>
    </source>
</evidence>
<dbReference type="InterPro" id="IPR036942">
    <property type="entry name" value="Beta-barrel_TonB_sf"/>
</dbReference>
<keyword evidence="3 12" id="KW-1134">Transmembrane beta strand</keyword>
<keyword evidence="17" id="KW-0675">Receptor</keyword>
<organism evidence="17 18">
    <name type="scientific">Pseudomonas syringae pv. pisi</name>
    <dbReference type="NCBI Taxonomy" id="59510"/>
    <lineage>
        <taxon>Bacteria</taxon>
        <taxon>Pseudomonadati</taxon>
        <taxon>Pseudomonadota</taxon>
        <taxon>Gammaproteobacteria</taxon>
        <taxon>Pseudomonadales</taxon>
        <taxon>Pseudomonadaceae</taxon>
        <taxon>Pseudomonas</taxon>
        <taxon>Pseudomonas syringae</taxon>
    </lineage>
</organism>
<dbReference type="CDD" id="cd01347">
    <property type="entry name" value="ligand_gated_channel"/>
    <property type="match status" value="1"/>
</dbReference>
<dbReference type="Pfam" id="PF07715">
    <property type="entry name" value="Plug"/>
    <property type="match status" value="1"/>
</dbReference>
<evidence type="ECO:0000256" key="8">
    <source>
        <dbReference type="ARBA" id="ARBA00023065"/>
    </source>
</evidence>
<dbReference type="PANTHER" id="PTHR32552">
    <property type="entry name" value="FERRICHROME IRON RECEPTOR-RELATED"/>
    <property type="match status" value="1"/>
</dbReference>
<keyword evidence="4" id="KW-0410">Iron transport</keyword>
<dbReference type="EMBL" id="RBPQ01000157">
    <property type="protein sequence ID" value="RMO26769.1"/>
    <property type="molecule type" value="Genomic_DNA"/>
</dbReference>
<feature type="domain" description="TonB-dependent receptor plug" evidence="16">
    <location>
        <begin position="155"/>
        <end position="260"/>
    </location>
</feature>
<evidence type="ECO:0000259" key="15">
    <source>
        <dbReference type="Pfam" id="PF00593"/>
    </source>
</evidence>
<evidence type="ECO:0000256" key="1">
    <source>
        <dbReference type="ARBA" id="ARBA00004571"/>
    </source>
</evidence>
<name>A0A3M3U0M9_PSESJ</name>
<comment type="caution">
    <text evidence="17">The sequence shown here is derived from an EMBL/GenBank/DDBJ whole genome shotgun (WGS) entry which is preliminary data.</text>
</comment>
<dbReference type="PROSITE" id="PS52016">
    <property type="entry name" value="TONB_DEPENDENT_REC_3"/>
    <property type="match status" value="1"/>
</dbReference>
<dbReference type="Gene3D" id="2.40.170.20">
    <property type="entry name" value="TonB-dependent receptor, beta-barrel domain"/>
    <property type="match status" value="1"/>
</dbReference>
<keyword evidence="2 12" id="KW-0813">Transport</keyword>
<keyword evidence="6" id="KW-0732">Signal</keyword>
<reference evidence="17 18" key="1">
    <citation type="submission" date="2018-08" db="EMBL/GenBank/DDBJ databases">
        <title>Recombination of ecologically and evolutionarily significant loci maintains genetic cohesion in the Pseudomonas syringae species complex.</title>
        <authorList>
            <person name="Dillon M."/>
            <person name="Thakur S."/>
            <person name="Almeida R.N.D."/>
            <person name="Weir B.S."/>
            <person name="Guttman D.S."/>
        </authorList>
    </citation>
    <scope>NUCLEOTIDE SEQUENCE [LARGE SCALE GENOMIC DNA]</scope>
    <source>
        <strain evidence="17 18">ICMP 2788</strain>
    </source>
</reference>
<evidence type="ECO:0000256" key="7">
    <source>
        <dbReference type="ARBA" id="ARBA00023004"/>
    </source>
</evidence>
<evidence type="ECO:0000256" key="6">
    <source>
        <dbReference type="ARBA" id="ARBA00022729"/>
    </source>
</evidence>
<sequence length="856" mass="93317">MHRHSGCSAGATPGGSANPAQQRPGRRRQPARRSGDGLRPRSAGTGRCAESRHQSPVGDYRKPLKQKPVVNHMTRRKRGTLTPQENLSMNNRSISRAPRFPVTRLALLISLNSLCLISPFIQADDDVPTSATAPASDNSAAMTLGTVSVIGQGETRQVQRVTQKDVKAYSAGTSPMKVLQRLPGVNFQSGDPLGREEGSQRISLRGFDMHHLGYTLDGVTLGNMSFGNFNGLSITRAIIAENIASSEVAPGIGSLGTASNSDLGGTIQFTSSNPDKEFGARLSQTLGSYDTSRTFMRVDTGEYNGLSAYVSGEKYDADAWKGHNNPQKSDAVNAKVNYNFGDNRVSFFHSTSSHDEANLPNMSKSIIQRLGYNWSYYTPDWTRAVNAANGIYSGGVTSANDATYNASSLRDDELDILNGNFSLTDDLVLDATAYHHHDSGRGNSYYPFVYTSGSTTVPSNSIRSTKYGIDRTGFQSSLTYYLGQHEIQGGFWIQSNKNDISRYLFDTTNATPQNHIVKTDGLPLAATVLDQSYNDLTRQFYLRDTYTLLDDRLKLEFGAKNTVTTSTAEGKGGGYASGSLQARDRFLPQVGATYKLDEDDEVFTSYSENMAAFPSGGYSPFFTTQSAVDAQNGFKDLKPETSKTVELGVRRSTKLYSASAAIYNTKFDNRLVAITNCTGIVICQNGVANVGSVTSRGLELSFGLTPNENWRWSNSMSYNHSTYDDDYASGGNTVHVKGKTVVDTPKLMYSSNLDWNWEHWNAGLQGSYISKRYYTYTNDSSVSGYWLANANLGYDFGKLGALKDTTLSLNMVNLFDKRYISTLNTDASAATDPAGNLQILQVGTPRSALVTLGVKL</sequence>
<evidence type="ECO:0000256" key="12">
    <source>
        <dbReference type="PROSITE-ProRule" id="PRU01360"/>
    </source>
</evidence>
<dbReference type="PANTHER" id="PTHR32552:SF89">
    <property type="entry name" value="CATECHOLATE SIDEROPHORE RECEPTOR FIU"/>
    <property type="match status" value="1"/>
</dbReference>
<evidence type="ECO:0000256" key="2">
    <source>
        <dbReference type="ARBA" id="ARBA00022448"/>
    </source>
</evidence>
<dbReference type="InterPro" id="IPR037066">
    <property type="entry name" value="Plug_dom_sf"/>
</dbReference>